<dbReference type="EMBL" id="SIDB01000011">
    <property type="protein sequence ID" value="KAI3426452.1"/>
    <property type="molecule type" value="Genomic_DNA"/>
</dbReference>
<dbReference type="Proteomes" id="UP001055712">
    <property type="component" value="Unassembled WGS sequence"/>
</dbReference>
<feature type="compositionally biased region" description="Low complexity" evidence="1">
    <location>
        <begin position="511"/>
        <end position="530"/>
    </location>
</feature>
<feature type="compositionally biased region" description="Basic and acidic residues" evidence="1">
    <location>
        <begin position="861"/>
        <end position="871"/>
    </location>
</feature>
<evidence type="ECO:0000313" key="2">
    <source>
        <dbReference type="EMBL" id="KAI3426452.1"/>
    </source>
</evidence>
<feature type="compositionally biased region" description="Low complexity" evidence="1">
    <location>
        <begin position="850"/>
        <end position="860"/>
    </location>
</feature>
<sequence length="941" mass="96070">MSFDTTPGVNRWLGAGAEGGKGGPRASQHPHRLQLDQYQDVKRSQWPGCPRSMPGNSGTWVAPGHSNDYDQSGCSYRLGAAISQGYGRAPTTYFTTSADVLLPTTHYQTPLAVCGSPPQSTRGAAGQGTRAATAAAAPNMTSRGRLLQAFTFSSSAAAQRPRSSSGSGSMAAHSLDHPRTLLYTRYASASPARQRKQQQHCRHEHMPAPDLLQRLTQLRRLAPATTPAARPARLTAQPPQRVSAQQQFTPAPTPWSLYGRGAGAGVGGGYRRWAWEDDSPELQASAAAVAGGPAPGWCYHGEVVAAAQLDTAGVSLVVGKGGSSSDCGGKLNVSVTSCSSRPASSAGGAGEQHSVVVTLHSPHAHHLGCDELAGTAGWHGSEEAHDSGAAAWPAWGNTSGRRPAFRPPGPLQHKFGNKPRPRSAPGPTERAAEQARRAGLRQCGCPHTFGASTAGAPGFWDTCSNCRQGSGSSSPRKQLRWEDEQAPAAPARQLTRPHSAHHAPGPRQPCSAALHTSSSSSYAAPTSSSPADPQLFKTCAGAGCMLSRPGSAGARSGSAGVICNGCCYSAGMGGGGDSVDVAVGGTEVRVTFSPSAQGGCGCTQQEQDSVEVVLPGCHTQASATAARHTSAVCTAAAPEATASGAAVPALGGSRQQVSRALPASNRPTAAPEAPAGGSSYSYSAEVVSAGAAAPSAVAGNNTRCFGSSSSRRAASQACLSESVSMSLQQQAQAARGGRQVQVGVEIVVSPSAVPTLHGCQAGAAADLALLCGEMRRRERSFGQLLAELERISAKCAKLTSRVAGTSTASSSPPPGAAGNRSAGVAVATPPPGRVPAHPCPPGGCTAEHAQQPQQGQQLHQTRPEHSTHRFSADTSDCTAGGRAGGSASADGSSNGVSTRGVQGGAGAGEDWTWEGLQAFEETIRAQQRKLVEQGVLPPRYA</sequence>
<evidence type="ECO:0000313" key="3">
    <source>
        <dbReference type="Proteomes" id="UP001055712"/>
    </source>
</evidence>
<feature type="compositionally biased region" description="Low complexity" evidence="1">
    <location>
        <begin position="885"/>
        <end position="895"/>
    </location>
</feature>
<feature type="region of interest" description="Disordered" evidence="1">
    <location>
        <begin position="647"/>
        <end position="677"/>
    </location>
</feature>
<name>A0A9D4YUL2_CHLVU</name>
<accession>A0A9D4YUL2</accession>
<evidence type="ECO:0000256" key="1">
    <source>
        <dbReference type="SAM" id="MobiDB-lite"/>
    </source>
</evidence>
<dbReference type="OrthoDB" id="10547742at2759"/>
<keyword evidence="3" id="KW-1185">Reference proteome</keyword>
<comment type="caution">
    <text evidence="2">The sequence shown here is derived from an EMBL/GenBank/DDBJ whole genome shotgun (WGS) entry which is preliminary data.</text>
</comment>
<feature type="compositionally biased region" description="Low complexity" evidence="1">
    <location>
        <begin position="224"/>
        <end position="241"/>
    </location>
</feature>
<feature type="region of interest" description="Disordered" evidence="1">
    <location>
        <begin position="801"/>
        <end position="909"/>
    </location>
</feature>
<feature type="region of interest" description="Disordered" evidence="1">
    <location>
        <begin position="1"/>
        <end position="32"/>
    </location>
</feature>
<feature type="region of interest" description="Disordered" evidence="1">
    <location>
        <begin position="224"/>
        <end position="244"/>
    </location>
</feature>
<reference evidence="2" key="2">
    <citation type="submission" date="2020-11" db="EMBL/GenBank/DDBJ databases">
        <authorList>
            <person name="Cecchin M."/>
            <person name="Marcolungo L."/>
            <person name="Rossato M."/>
            <person name="Girolomoni L."/>
            <person name="Cosentino E."/>
            <person name="Cuine S."/>
            <person name="Li-Beisson Y."/>
            <person name="Delledonne M."/>
            <person name="Ballottari M."/>
        </authorList>
    </citation>
    <scope>NUCLEOTIDE SEQUENCE</scope>
    <source>
        <strain evidence="2">211/11P</strain>
        <tissue evidence="2">Whole cell</tissue>
    </source>
</reference>
<gene>
    <name evidence="2" type="ORF">D9Q98_008819</name>
</gene>
<dbReference type="AlphaFoldDB" id="A0A9D4YUL2"/>
<feature type="region of interest" description="Disordered" evidence="1">
    <location>
        <begin position="471"/>
        <end position="530"/>
    </location>
</feature>
<feature type="compositionally biased region" description="Pro residues" evidence="1">
    <location>
        <begin position="828"/>
        <end position="841"/>
    </location>
</feature>
<reference evidence="2" key="1">
    <citation type="journal article" date="2019" name="Plant J.">
        <title>Chlorella vulgaris genome assembly and annotation reveals the molecular basis for metabolic acclimation to high light conditions.</title>
        <authorList>
            <person name="Cecchin M."/>
            <person name="Marcolungo L."/>
            <person name="Rossato M."/>
            <person name="Girolomoni L."/>
            <person name="Cosentino E."/>
            <person name="Cuine S."/>
            <person name="Li-Beisson Y."/>
            <person name="Delledonne M."/>
            <person name="Ballottari M."/>
        </authorList>
    </citation>
    <scope>NUCLEOTIDE SEQUENCE</scope>
    <source>
        <strain evidence="2">211/11P</strain>
    </source>
</reference>
<proteinExistence type="predicted"/>
<feature type="region of interest" description="Disordered" evidence="1">
    <location>
        <begin position="378"/>
        <end position="435"/>
    </location>
</feature>
<protein>
    <submittedName>
        <fullName evidence="2">Uncharacterized protein</fullName>
    </submittedName>
</protein>
<organism evidence="2 3">
    <name type="scientific">Chlorella vulgaris</name>
    <name type="common">Green alga</name>
    <dbReference type="NCBI Taxonomy" id="3077"/>
    <lineage>
        <taxon>Eukaryota</taxon>
        <taxon>Viridiplantae</taxon>
        <taxon>Chlorophyta</taxon>
        <taxon>core chlorophytes</taxon>
        <taxon>Trebouxiophyceae</taxon>
        <taxon>Chlorellales</taxon>
        <taxon>Chlorellaceae</taxon>
        <taxon>Chlorella clade</taxon>
        <taxon>Chlorella</taxon>
    </lineage>
</organism>